<feature type="chain" id="PRO_5016256967" description="Aminopeptidase" evidence="1">
    <location>
        <begin position="23"/>
        <end position="943"/>
    </location>
</feature>
<evidence type="ECO:0000313" key="3">
    <source>
        <dbReference type="Proteomes" id="UP000249518"/>
    </source>
</evidence>
<feature type="signal peptide" evidence="1">
    <location>
        <begin position="1"/>
        <end position="22"/>
    </location>
</feature>
<protein>
    <recommendedName>
        <fullName evidence="4">Aminopeptidase</fullName>
    </recommendedName>
</protein>
<dbReference type="Proteomes" id="UP000249518">
    <property type="component" value="Unassembled WGS sequence"/>
</dbReference>
<comment type="caution">
    <text evidence="2">The sequence shown here is derived from an EMBL/GenBank/DDBJ whole genome shotgun (WGS) entry which is preliminary data.</text>
</comment>
<evidence type="ECO:0000313" key="2">
    <source>
        <dbReference type="EMBL" id="RAR48580.1"/>
    </source>
</evidence>
<gene>
    <name evidence="2" type="ORF">B0I10_105193</name>
</gene>
<sequence length="943" mass="110610">MNLFIKTIVCLAIMLAGKCLFAQNTNLLYVELLVDQNSLTIQQEIVFVNTGTDSLSKIILNDWNNAFSGKNTPLAKRFSDEFVRSFHLAKPYERGSTTEITIIDENKSFLEWCRPDKHPDLIELTLHEKLGPNQKIKFNLTYRVKIPSDKFTKYGYTSDGGFNLKNWFLTPARLEGNVFCRNSHFNVDDSTNAPSDYYITFKLPQHLKLFTDLTILTSEKKGKHTIYTLEGKDRTDFSIYAEKNITFNRYKNEIADVYCNLKDNRLDDIQKAVIIDKIVKFTNENIGSTNHSTTIVSQVDYERNPFYGLNQLPGFISPFPDQFMYEIMFLKTYVNNYLKNNLKLNARDDNWIYDAIQVYIMMKYIDEYYPDMKMMGNISKLKILKGFNLFSLDFNEQYSYYYLLMARKNLDQPIGNSKNTLLKFNEQIAGKYRAGLSLKYLDDYCGNNLATKSIQSFVAMNQKQQTAEKDFETILRQNCPNNIDWFFDIIINSREIIDYKFTEVSKTNDSITFTVLNKTGVKVPIPIYGLKKGEIVFKEWLENIDCDSTITMERKEADRIVLNYKNEVPEYNLRNNWKSLKEYSFNDRPIKFNFLKDLEDPYHNQILYVPTLEYNLYNGLMPGFRFHNKTFLDKPILFDVNPAYSTLTQKMIGNFRVVGNQFRRDSNIYLIRYQFSGQFFDYAQDASYIRFNPMIQFFKRPDNLRDNRKESLVVRQIIIDREESPFVSLEGRNENYSIFNMRYANIRTEVKNHFGFRSDLQIANSFGKAAVELEYRKLYESNRQINLRFYAGSFLYRKTNSDFFSFALDRPTDYLFDYGLYGRSETSGLFSQQYIVAEGAFKSQLDTPYANQWITTVNASVNIWNWVEVYGDIGALKNEKQAAKFVYDSGIRLNLVTDFFELYFPVYSSNGWEVGNGNYGERIRFMATLSPNVLVSLFTRKWL</sequence>
<organism evidence="2 3">
    <name type="scientific">Flavobacterium lacus</name>
    <dbReference type="NCBI Taxonomy" id="1353778"/>
    <lineage>
        <taxon>Bacteria</taxon>
        <taxon>Pseudomonadati</taxon>
        <taxon>Bacteroidota</taxon>
        <taxon>Flavobacteriia</taxon>
        <taxon>Flavobacteriales</taxon>
        <taxon>Flavobacteriaceae</taxon>
        <taxon>Flavobacterium</taxon>
    </lineage>
</organism>
<proteinExistence type="predicted"/>
<evidence type="ECO:0008006" key="4">
    <source>
        <dbReference type="Google" id="ProtNLM"/>
    </source>
</evidence>
<accession>A0A328WQH1</accession>
<reference evidence="2 3" key="1">
    <citation type="submission" date="2018-06" db="EMBL/GenBank/DDBJ databases">
        <title>Genomic Encyclopedia of Type Strains, Phase III (KMG-III): the genomes of soil and plant-associated and newly described type strains.</title>
        <authorList>
            <person name="Whitman W."/>
        </authorList>
    </citation>
    <scope>NUCLEOTIDE SEQUENCE [LARGE SCALE GENOMIC DNA]</scope>
    <source>
        <strain evidence="2 3">CGMCC 1.12504</strain>
    </source>
</reference>
<dbReference type="EMBL" id="QLSV01000005">
    <property type="protein sequence ID" value="RAR48580.1"/>
    <property type="molecule type" value="Genomic_DNA"/>
</dbReference>
<evidence type="ECO:0000256" key="1">
    <source>
        <dbReference type="SAM" id="SignalP"/>
    </source>
</evidence>
<name>A0A328WQH1_9FLAO</name>
<dbReference type="Gene3D" id="1.10.390.10">
    <property type="entry name" value="Neutral Protease Domain 2"/>
    <property type="match status" value="1"/>
</dbReference>
<dbReference type="RefSeq" id="WP_317047181.1">
    <property type="nucleotide sequence ID" value="NZ_QLSV01000005.1"/>
</dbReference>
<keyword evidence="3" id="KW-1185">Reference proteome</keyword>
<dbReference type="InterPro" id="IPR027268">
    <property type="entry name" value="Peptidase_M4/M1_CTD_sf"/>
</dbReference>
<dbReference type="AlphaFoldDB" id="A0A328WQH1"/>
<keyword evidence="1" id="KW-0732">Signal</keyword>